<gene>
    <name evidence="4" type="primary">mshA_6</name>
    <name evidence="4" type="ORF">MBUL_03244</name>
</gene>
<evidence type="ECO:0000256" key="1">
    <source>
        <dbReference type="ARBA" id="ARBA00022679"/>
    </source>
</evidence>
<dbReference type="GO" id="GO:0009103">
    <property type="term" value="P:lipopolysaccharide biosynthetic process"/>
    <property type="evidence" value="ECO:0007669"/>
    <property type="project" value="TreeGrafter"/>
</dbReference>
<dbReference type="CDD" id="cd03809">
    <property type="entry name" value="GT4_MtfB-like"/>
    <property type="match status" value="1"/>
</dbReference>
<proteinExistence type="predicted"/>
<keyword evidence="1 4" id="KW-0808">Transferase</keyword>
<dbReference type="PANTHER" id="PTHR46401">
    <property type="entry name" value="GLYCOSYLTRANSFERASE WBBK-RELATED"/>
    <property type="match status" value="1"/>
</dbReference>
<name>A0A679JGS9_9HYPH</name>
<dbReference type="InterPro" id="IPR001296">
    <property type="entry name" value="Glyco_trans_1"/>
</dbReference>
<dbReference type="EMBL" id="LR743504">
    <property type="protein sequence ID" value="CAA2105543.1"/>
    <property type="molecule type" value="Genomic_DNA"/>
</dbReference>
<keyword evidence="4" id="KW-0328">Glycosyltransferase</keyword>
<feature type="domain" description="Glycosyl transferase family 1" evidence="2">
    <location>
        <begin position="253"/>
        <end position="415"/>
    </location>
</feature>
<dbReference type="EC" id="2.4.1.250" evidence="4"/>
<reference evidence="4" key="1">
    <citation type="submission" date="2019-12" db="EMBL/GenBank/DDBJ databases">
        <authorList>
            <person name="Cremers G."/>
        </authorList>
    </citation>
    <scope>NUCLEOTIDE SEQUENCE</scope>
    <source>
        <strain evidence="4">Mbul1</strain>
    </source>
</reference>
<dbReference type="Pfam" id="PF13439">
    <property type="entry name" value="Glyco_transf_4"/>
    <property type="match status" value="1"/>
</dbReference>
<dbReference type="InterPro" id="IPR028098">
    <property type="entry name" value="Glyco_trans_4-like_N"/>
</dbReference>
<protein>
    <submittedName>
        <fullName evidence="4">D-inositol 3-phosphate glycosyltransferase</fullName>
        <ecNumber evidence="4">2.4.1.250</ecNumber>
    </submittedName>
</protein>
<accession>A0A679JGS9</accession>
<evidence type="ECO:0000259" key="3">
    <source>
        <dbReference type="Pfam" id="PF13439"/>
    </source>
</evidence>
<dbReference type="AlphaFoldDB" id="A0A679JGS9"/>
<dbReference type="Pfam" id="PF00534">
    <property type="entry name" value="Glycos_transf_1"/>
    <property type="match status" value="1"/>
</dbReference>
<dbReference type="SUPFAM" id="SSF53756">
    <property type="entry name" value="UDP-Glycosyltransferase/glycogen phosphorylase"/>
    <property type="match status" value="1"/>
</dbReference>
<evidence type="ECO:0000259" key="2">
    <source>
        <dbReference type="Pfam" id="PF00534"/>
    </source>
</evidence>
<feature type="domain" description="Glycosyltransferase subfamily 4-like N-terminal" evidence="3">
    <location>
        <begin position="134"/>
        <end position="220"/>
    </location>
</feature>
<dbReference type="PANTHER" id="PTHR46401:SF2">
    <property type="entry name" value="GLYCOSYLTRANSFERASE WBBK-RELATED"/>
    <property type="match status" value="1"/>
</dbReference>
<sequence length="437" mass="49441">MPKSVMLDGYNLGLEKGTGVATYARNLSYELHELGYRTDVLYGTRASPGIDPLLREISFFDPAVGTPPQWLVILRYIRDQLTSPLGRRAVKVPITGTVISKTFEARMPYFDQIWNSVNLFDVALAYFKTYNRTLRVSGLRTPDIMHWTYPLPIRIPGAKNIYTLHDLVPLRLPFTTGDIKRRYLRLMRRIVKDADHIVTVSETSRRDIINLLGCPEHRITNTYQSVEIPKKFAEKPEDVVRREIEGAFGLPYKGYFLFFGAIEPKKNVGRLVEAYLASQVSAPLVIVGGAAWKSDIEFKFINPTTNSYLEQIDNMTYQRDRIRRFDYAPFSLLVSLIRGAKGVVFPSLYEGFGLPVLEAMLLGTPVITSKEGSTPEVAGDAALLINPYDARDIADAIRAVDSDADLRGRLSEMGKVQAAKYSPEIYRGRLKELYERL</sequence>
<organism evidence="4">
    <name type="scientific">Methylobacterium bullatum</name>
    <dbReference type="NCBI Taxonomy" id="570505"/>
    <lineage>
        <taxon>Bacteria</taxon>
        <taxon>Pseudomonadati</taxon>
        <taxon>Pseudomonadota</taxon>
        <taxon>Alphaproteobacteria</taxon>
        <taxon>Hyphomicrobiales</taxon>
        <taxon>Methylobacteriaceae</taxon>
        <taxon>Methylobacterium</taxon>
    </lineage>
</organism>
<evidence type="ECO:0000313" key="4">
    <source>
        <dbReference type="EMBL" id="CAA2105543.1"/>
    </source>
</evidence>
<dbReference type="GO" id="GO:0102710">
    <property type="term" value="F:D-inositol-3-phosphate glycosyltransferase activity"/>
    <property type="evidence" value="ECO:0007669"/>
    <property type="project" value="UniProtKB-EC"/>
</dbReference>
<dbReference type="Gene3D" id="3.40.50.2000">
    <property type="entry name" value="Glycogen Phosphorylase B"/>
    <property type="match status" value="2"/>
</dbReference>